<feature type="transmembrane region" description="Helical" evidence="1">
    <location>
        <begin position="12"/>
        <end position="31"/>
    </location>
</feature>
<sequence length="67" mass="7153">MTFARDLQKNKIALLFVGAGLLSGIVLSFHLPPEKLTIALTGPTAAIGAGLTQWNTKDDRNNDSDTN</sequence>
<keyword evidence="1" id="KW-0472">Membrane</keyword>
<gene>
    <name evidence="2" type="ORF">EZJ55_20665</name>
</gene>
<reference evidence="3" key="1">
    <citation type="submission" date="2019-04" db="EMBL/GenBank/DDBJ databases">
        <title>Microviridin 1777: A Toxic Chymotrypsin Inhibitor Discovered by a Metabologenomic Approach.</title>
        <authorList>
            <person name="Sieber S."/>
            <person name="Grendelmeier S.M."/>
            <person name="Harris L.A."/>
            <person name="Mitchell D.A."/>
            <person name="Gademann K."/>
        </authorList>
    </citation>
    <scope>NUCLEOTIDE SEQUENCE [LARGE SCALE GENOMIC DNA]</scope>
    <source>
        <strain evidence="3">EAWAG127a</strain>
    </source>
</reference>
<dbReference type="Proteomes" id="UP000325636">
    <property type="component" value="Unassembled WGS sequence"/>
</dbReference>
<proteinExistence type="predicted"/>
<keyword evidence="1" id="KW-0812">Transmembrane</keyword>
<accession>A0A5J5M0Q0</accession>
<dbReference type="AlphaFoldDB" id="A0A5J5M0Q0"/>
<protein>
    <submittedName>
        <fullName evidence="2">Uncharacterized protein</fullName>
    </submittedName>
</protein>
<organism evidence="2 3">
    <name type="scientific">Microcystis aeruginosa EAWAG127a</name>
    <dbReference type="NCBI Taxonomy" id="2529855"/>
    <lineage>
        <taxon>Bacteria</taxon>
        <taxon>Bacillati</taxon>
        <taxon>Cyanobacteriota</taxon>
        <taxon>Cyanophyceae</taxon>
        <taxon>Oscillatoriophycideae</taxon>
        <taxon>Chroococcales</taxon>
        <taxon>Microcystaceae</taxon>
        <taxon>Microcystis</taxon>
    </lineage>
</organism>
<dbReference type="EMBL" id="SRLN01000012">
    <property type="protein sequence ID" value="KAB0243380.1"/>
    <property type="molecule type" value="Genomic_DNA"/>
</dbReference>
<evidence type="ECO:0000256" key="1">
    <source>
        <dbReference type="SAM" id="Phobius"/>
    </source>
</evidence>
<keyword evidence="1" id="KW-1133">Transmembrane helix</keyword>
<comment type="caution">
    <text evidence="2">The sequence shown here is derived from an EMBL/GenBank/DDBJ whole genome shotgun (WGS) entry which is preliminary data.</text>
</comment>
<evidence type="ECO:0000313" key="3">
    <source>
        <dbReference type="Proteomes" id="UP000325636"/>
    </source>
</evidence>
<evidence type="ECO:0000313" key="2">
    <source>
        <dbReference type="EMBL" id="KAB0243380.1"/>
    </source>
</evidence>
<name>A0A5J5M0Q0_MICAE</name>